<evidence type="ECO:0000256" key="6">
    <source>
        <dbReference type="ARBA" id="ARBA00022777"/>
    </source>
</evidence>
<evidence type="ECO:0000256" key="2">
    <source>
        <dbReference type="ARBA" id="ARBA00012438"/>
    </source>
</evidence>
<keyword evidence="6" id="KW-0418">Kinase</keyword>
<dbReference type="Gene3D" id="3.30.450.20">
    <property type="entry name" value="PAS domain"/>
    <property type="match status" value="1"/>
</dbReference>
<evidence type="ECO:0000313" key="14">
    <source>
        <dbReference type="Proteomes" id="UP000324479"/>
    </source>
</evidence>
<evidence type="ECO:0000256" key="7">
    <source>
        <dbReference type="ARBA" id="ARBA00022840"/>
    </source>
</evidence>
<evidence type="ECO:0000256" key="5">
    <source>
        <dbReference type="ARBA" id="ARBA00022741"/>
    </source>
</evidence>
<reference evidence="13 14" key="1">
    <citation type="submission" date="2019-08" db="EMBL/GenBank/DDBJ databases">
        <authorList>
            <person name="Dhanesh K."/>
            <person name="Kumar G."/>
            <person name="Sasikala C."/>
            <person name="Venkata Ramana C."/>
        </authorList>
    </citation>
    <scope>NUCLEOTIDE SEQUENCE [LARGE SCALE GENOMIC DNA]</scope>
    <source>
        <strain evidence="13 14">JC645</strain>
    </source>
</reference>
<evidence type="ECO:0000256" key="4">
    <source>
        <dbReference type="ARBA" id="ARBA00022679"/>
    </source>
</evidence>
<evidence type="ECO:0000259" key="10">
    <source>
        <dbReference type="PROSITE" id="PS50109"/>
    </source>
</evidence>
<organism evidence="13 14">
    <name type="scientific">Roseiconus nitratireducens</name>
    <dbReference type="NCBI Taxonomy" id="2605748"/>
    <lineage>
        <taxon>Bacteria</taxon>
        <taxon>Pseudomonadati</taxon>
        <taxon>Planctomycetota</taxon>
        <taxon>Planctomycetia</taxon>
        <taxon>Pirellulales</taxon>
        <taxon>Pirellulaceae</taxon>
        <taxon>Roseiconus</taxon>
    </lineage>
</organism>
<dbReference type="InterPro" id="IPR005467">
    <property type="entry name" value="His_kinase_dom"/>
</dbReference>
<dbReference type="EMBL" id="VWOX01000043">
    <property type="protein sequence ID" value="KAA5535666.1"/>
    <property type="molecule type" value="Genomic_DNA"/>
</dbReference>
<dbReference type="Gene3D" id="1.10.287.130">
    <property type="match status" value="1"/>
</dbReference>
<protein>
    <recommendedName>
        <fullName evidence="2">histidine kinase</fullName>
        <ecNumber evidence="2">2.7.13.3</ecNumber>
    </recommendedName>
</protein>
<dbReference type="GO" id="GO:0000155">
    <property type="term" value="F:phosphorelay sensor kinase activity"/>
    <property type="evidence" value="ECO:0007669"/>
    <property type="project" value="InterPro"/>
</dbReference>
<keyword evidence="5" id="KW-0547">Nucleotide-binding</keyword>
<evidence type="ECO:0000256" key="8">
    <source>
        <dbReference type="ARBA" id="ARBA00023012"/>
    </source>
</evidence>
<dbReference type="InterPro" id="IPR036890">
    <property type="entry name" value="HATPase_C_sf"/>
</dbReference>
<dbReference type="NCBIfam" id="TIGR00229">
    <property type="entry name" value="sensory_box"/>
    <property type="match status" value="1"/>
</dbReference>
<dbReference type="SMART" id="SM00388">
    <property type="entry name" value="HisKA"/>
    <property type="match status" value="1"/>
</dbReference>
<dbReference type="PROSITE" id="PS50113">
    <property type="entry name" value="PAC"/>
    <property type="match status" value="1"/>
</dbReference>
<dbReference type="CDD" id="cd00130">
    <property type="entry name" value="PAS"/>
    <property type="match status" value="1"/>
</dbReference>
<dbReference type="InterPro" id="IPR000700">
    <property type="entry name" value="PAS-assoc_C"/>
</dbReference>
<gene>
    <name evidence="13" type="ORF">FYK55_28450</name>
</gene>
<dbReference type="CDD" id="cd00082">
    <property type="entry name" value="HisKA"/>
    <property type="match status" value="1"/>
</dbReference>
<dbReference type="PANTHER" id="PTHR43065">
    <property type="entry name" value="SENSOR HISTIDINE KINASE"/>
    <property type="match status" value="1"/>
</dbReference>
<dbReference type="PROSITE" id="PS50112">
    <property type="entry name" value="PAS"/>
    <property type="match status" value="1"/>
</dbReference>
<feature type="domain" description="PAS" evidence="11">
    <location>
        <begin position="18"/>
        <end position="90"/>
    </location>
</feature>
<keyword evidence="4" id="KW-0808">Transferase</keyword>
<dbReference type="InterPro" id="IPR001610">
    <property type="entry name" value="PAC"/>
</dbReference>
<dbReference type="InterPro" id="IPR035965">
    <property type="entry name" value="PAS-like_dom_sf"/>
</dbReference>
<keyword evidence="3" id="KW-0597">Phosphoprotein</keyword>
<dbReference type="Gene3D" id="3.30.565.10">
    <property type="entry name" value="Histidine kinase-like ATPase, C-terminal domain"/>
    <property type="match status" value="1"/>
</dbReference>
<evidence type="ECO:0000256" key="3">
    <source>
        <dbReference type="ARBA" id="ARBA00022553"/>
    </source>
</evidence>
<dbReference type="InterPro" id="IPR003661">
    <property type="entry name" value="HisK_dim/P_dom"/>
</dbReference>
<keyword evidence="8" id="KW-0902">Two-component regulatory system</keyword>
<keyword evidence="7" id="KW-0067">ATP-binding</keyword>
<dbReference type="InterPro" id="IPR003594">
    <property type="entry name" value="HATPase_dom"/>
</dbReference>
<dbReference type="Pfam" id="PF08447">
    <property type="entry name" value="PAS_3"/>
    <property type="match status" value="1"/>
</dbReference>
<dbReference type="EC" id="2.7.13.3" evidence="2"/>
<dbReference type="Pfam" id="PF00512">
    <property type="entry name" value="HisKA"/>
    <property type="match status" value="1"/>
</dbReference>
<feature type="domain" description="PAC" evidence="12">
    <location>
        <begin position="93"/>
        <end position="145"/>
    </location>
</feature>
<evidence type="ECO:0000256" key="1">
    <source>
        <dbReference type="ARBA" id="ARBA00000085"/>
    </source>
</evidence>
<dbReference type="Proteomes" id="UP000324479">
    <property type="component" value="Unassembled WGS sequence"/>
</dbReference>
<dbReference type="SUPFAM" id="SSF55874">
    <property type="entry name" value="ATPase domain of HSP90 chaperone/DNA topoisomerase II/histidine kinase"/>
    <property type="match status" value="1"/>
</dbReference>
<dbReference type="SMART" id="SM00086">
    <property type="entry name" value="PAC"/>
    <property type="match status" value="1"/>
</dbReference>
<name>A0A5M6CKW8_9BACT</name>
<dbReference type="SUPFAM" id="SSF47384">
    <property type="entry name" value="Homodimeric domain of signal transducing histidine kinase"/>
    <property type="match status" value="1"/>
</dbReference>
<dbReference type="PROSITE" id="PS50109">
    <property type="entry name" value="HIS_KIN"/>
    <property type="match status" value="1"/>
</dbReference>
<evidence type="ECO:0000313" key="13">
    <source>
        <dbReference type="EMBL" id="KAA5535666.1"/>
    </source>
</evidence>
<comment type="catalytic activity">
    <reaction evidence="1">
        <text>ATP + protein L-histidine = ADP + protein N-phospho-L-histidine.</text>
        <dbReference type="EC" id="2.7.13.3"/>
    </reaction>
</comment>
<dbReference type="GO" id="GO:0005524">
    <property type="term" value="F:ATP binding"/>
    <property type="evidence" value="ECO:0007669"/>
    <property type="project" value="UniProtKB-KW"/>
</dbReference>
<sequence length="411" mass="45882">MSLNPPTSKTPFPGQEIAPEYFRAIAEGTVDWESWMSSNGELLWVNEAVERFTGFTPAECLAMDDYPCAVIAKEDRSRMSEHLRDAASGSSENNIEFRVQHRDGSEAWMAISWQPLHDATGRSLGYRASVRDISEKHKMREQLRLQNEHLEQLVQERTARIAELEKHRLKMEKLAAIGELAAGVAHEINNPLAGIRNAFTLIRRHFPKNGKHYDKLELIDREIERISGITHQMYQLYRPSGQNVTQFSVTRLVDEVITLTQPLSQKSRVSVLLNVERLEQAGSLAGDEVCLRAGELKQVLLNLVRNAIQASSSEQNVVVSVLNETHQLTIKVTDHGHGISASVIKNVFDPFFSTKTETIGQGMGLGLSVSLRIVEAMQGTIEVNSEPGIETEFIVRFPRGVTTEDAAGSSE</sequence>
<dbReference type="SUPFAM" id="SSF55785">
    <property type="entry name" value="PYP-like sensor domain (PAS domain)"/>
    <property type="match status" value="1"/>
</dbReference>
<dbReference type="InterPro" id="IPR004358">
    <property type="entry name" value="Sig_transdc_His_kin-like_C"/>
</dbReference>
<evidence type="ECO:0000256" key="9">
    <source>
        <dbReference type="SAM" id="Coils"/>
    </source>
</evidence>
<evidence type="ECO:0000259" key="11">
    <source>
        <dbReference type="PROSITE" id="PS50112"/>
    </source>
</evidence>
<accession>A0A5M6CKW8</accession>
<feature type="coiled-coil region" evidence="9">
    <location>
        <begin position="133"/>
        <end position="167"/>
    </location>
</feature>
<proteinExistence type="predicted"/>
<dbReference type="InterPro" id="IPR036097">
    <property type="entry name" value="HisK_dim/P_sf"/>
</dbReference>
<dbReference type="InterPro" id="IPR000014">
    <property type="entry name" value="PAS"/>
</dbReference>
<keyword evidence="9" id="KW-0175">Coiled coil</keyword>
<dbReference type="SMART" id="SM00387">
    <property type="entry name" value="HATPase_c"/>
    <property type="match status" value="1"/>
</dbReference>
<dbReference type="InterPro" id="IPR013655">
    <property type="entry name" value="PAS_fold_3"/>
</dbReference>
<dbReference type="PRINTS" id="PR00344">
    <property type="entry name" value="BCTRLSENSOR"/>
</dbReference>
<dbReference type="Pfam" id="PF02518">
    <property type="entry name" value="HATPase_c"/>
    <property type="match status" value="1"/>
</dbReference>
<dbReference type="PANTHER" id="PTHR43065:SF10">
    <property type="entry name" value="PEROXIDE STRESS-ACTIVATED HISTIDINE KINASE MAK3"/>
    <property type="match status" value="1"/>
</dbReference>
<feature type="domain" description="Histidine kinase" evidence="10">
    <location>
        <begin position="183"/>
        <end position="401"/>
    </location>
</feature>
<evidence type="ECO:0000259" key="12">
    <source>
        <dbReference type="PROSITE" id="PS50113"/>
    </source>
</evidence>
<comment type="caution">
    <text evidence="13">The sequence shown here is derived from an EMBL/GenBank/DDBJ whole genome shotgun (WGS) entry which is preliminary data.</text>
</comment>
<keyword evidence="14" id="KW-1185">Reference proteome</keyword>
<dbReference type="AlphaFoldDB" id="A0A5M6CKW8"/>